<dbReference type="SUPFAM" id="SSF55008">
    <property type="entry name" value="HMA, heavy metal-associated domain"/>
    <property type="match status" value="1"/>
</dbReference>
<accession>A0A2I0WCF2</accession>
<reference evidence="4 5" key="2">
    <citation type="journal article" date="2017" name="Nature">
        <title>The Apostasia genome and the evolution of orchids.</title>
        <authorList>
            <person name="Zhang G.Q."/>
            <person name="Liu K.W."/>
            <person name="Li Z."/>
            <person name="Lohaus R."/>
            <person name="Hsiao Y.Y."/>
            <person name="Niu S.C."/>
            <person name="Wang J.Y."/>
            <person name="Lin Y.C."/>
            <person name="Xu Q."/>
            <person name="Chen L.J."/>
            <person name="Yoshida K."/>
            <person name="Fujiwara S."/>
            <person name="Wang Z.W."/>
            <person name="Zhang Y.Q."/>
            <person name="Mitsuda N."/>
            <person name="Wang M."/>
            <person name="Liu G.H."/>
            <person name="Pecoraro L."/>
            <person name="Huang H.X."/>
            <person name="Xiao X.J."/>
            <person name="Lin M."/>
            <person name="Wu X.Y."/>
            <person name="Wu W.L."/>
            <person name="Chen Y.Y."/>
            <person name="Chang S.B."/>
            <person name="Sakamoto S."/>
            <person name="Ohme-Takagi M."/>
            <person name="Yagi M."/>
            <person name="Zeng S.J."/>
            <person name="Shen C.Y."/>
            <person name="Yeh C.M."/>
            <person name="Luo Y.B."/>
            <person name="Tsai W.C."/>
            <person name="Van de Peer Y."/>
            <person name="Liu Z.J."/>
        </authorList>
    </citation>
    <scope>NUCLEOTIDE SEQUENCE [LARGE SCALE GENOMIC DNA]</scope>
    <source>
        <tissue evidence="4">The whole plant</tissue>
    </source>
</reference>
<evidence type="ECO:0000313" key="4">
    <source>
        <dbReference type="EMBL" id="PKU73322.1"/>
    </source>
</evidence>
<dbReference type="GO" id="GO:0046872">
    <property type="term" value="F:metal ion binding"/>
    <property type="evidence" value="ECO:0007669"/>
    <property type="project" value="UniProtKB-KW"/>
</dbReference>
<evidence type="ECO:0000256" key="1">
    <source>
        <dbReference type="ARBA" id="ARBA00022723"/>
    </source>
</evidence>
<feature type="domain" description="HMA" evidence="3">
    <location>
        <begin position="6"/>
        <end position="69"/>
    </location>
</feature>
<feature type="region of interest" description="Disordered" evidence="2">
    <location>
        <begin position="72"/>
        <end position="143"/>
    </location>
</feature>
<dbReference type="Pfam" id="PF00403">
    <property type="entry name" value="HMA"/>
    <property type="match status" value="1"/>
</dbReference>
<evidence type="ECO:0000259" key="3">
    <source>
        <dbReference type="PROSITE" id="PS50846"/>
    </source>
</evidence>
<dbReference type="PANTHER" id="PTHR22814:SF320">
    <property type="entry name" value="OS01G0309800 PROTEIN"/>
    <property type="match status" value="1"/>
</dbReference>
<evidence type="ECO:0000313" key="5">
    <source>
        <dbReference type="Proteomes" id="UP000233837"/>
    </source>
</evidence>
<dbReference type="CDD" id="cd00371">
    <property type="entry name" value="HMA"/>
    <property type="match status" value="1"/>
</dbReference>
<keyword evidence="5" id="KW-1185">Reference proteome</keyword>
<dbReference type="Proteomes" id="UP000233837">
    <property type="component" value="Unassembled WGS sequence"/>
</dbReference>
<sequence>MNLQKAQVTEFFVRMDCNGCVQKIKRALHNLDGIYEVYIDVAHQKLTVVGRVEPEKIVKAIKKTRKIATICTPAEATTEPSSSETPPAEQEANSTESTNQAPIEAAPPLDPPKETTPAENKGPDVKPVPESNEASTSKPKAAGEIHMVHHYPHNDNYREQWNASPHYLIHSYSNYRPSSSITEYLYNREAPQRSEGPDYYHKQLSGDGGHITSMFSEENPNACTIV</sequence>
<protein>
    <submittedName>
        <fullName evidence="4">Heavy metal-associated isoprenylated plant protein 26</fullName>
    </submittedName>
</protein>
<dbReference type="InterPro" id="IPR036163">
    <property type="entry name" value="HMA_dom_sf"/>
</dbReference>
<name>A0A2I0WCF2_9ASPA</name>
<gene>
    <name evidence="4" type="primary">HIPP26</name>
    <name evidence="4" type="ORF">MA16_Dca011012</name>
</gene>
<reference evidence="4 5" key="1">
    <citation type="journal article" date="2016" name="Sci. Rep.">
        <title>The Dendrobium catenatum Lindl. genome sequence provides insights into polysaccharide synthase, floral development and adaptive evolution.</title>
        <authorList>
            <person name="Zhang G.Q."/>
            <person name="Xu Q."/>
            <person name="Bian C."/>
            <person name="Tsai W.C."/>
            <person name="Yeh C.M."/>
            <person name="Liu K.W."/>
            <person name="Yoshida K."/>
            <person name="Zhang L.S."/>
            <person name="Chang S.B."/>
            <person name="Chen F."/>
            <person name="Shi Y."/>
            <person name="Su Y.Y."/>
            <person name="Zhang Y.Q."/>
            <person name="Chen L.J."/>
            <person name="Yin Y."/>
            <person name="Lin M."/>
            <person name="Huang H."/>
            <person name="Deng H."/>
            <person name="Wang Z.W."/>
            <person name="Zhu S.L."/>
            <person name="Zhao X."/>
            <person name="Deng C."/>
            <person name="Niu S.C."/>
            <person name="Huang J."/>
            <person name="Wang M."/>
            <person name="Liu G.H."/>
            <person name="Yang H.J."/>
            <person name="Xiao X.J."/>
            <person name="Hsiao Y.Y."/>
            <person name="Wu W.L."/>
            <person name="Chen Y.Y."/>
            <person name="Mitsuda N."/>
            <person name="Ohme-Takagi M."/>
            <person name="Luo Y.B."/>
            <person name="Van de Peer Y."/>
            <person name="Liu Z.J."/>
        </authorList>
    </citation>
    <scope>NUCLEOTIDE SEQUENCE [LARGE SCALE GENOMIC DNA]</scope>
    <source>
        <tissue evidence="4">The whole plant</tissue>
    </source>
</reference>
<evidence type="ECO:0000256" key="2">
    <source>
        <dbReference type="SAM" id="MobiDB-lite"/>
    </source>
</evidence>
<organism evidence="4 5">
    <name type="scientific">Dendrobium catenatum</name>
    <dbReference type="NCBI Taxonomy" id="906689"/>
    <lineage>
        <taxon>Eukaryota</taxon>
        <taxon>Viridiplantae</taxon>
        <taxon>Streptophyta</taxon>
        <taxon>Embryophyta</taxon>
        <taxon>Tracheophyta</taxon>
        <taxon>Spermatophyta</taxon>
        <taxon>Magnoliopsida</taxon>
        <taxon>Liliopsida</taxon>
        <taxon>Asparagales</taxon>
        <taxon>Orchidaceae</taxon>
        <taxon>Epidendroideae</taxon>
        <taxon>Malaxideae</taxon>
        <taxon>Dendrobiinae</taxon>
        <taxon>Dendrobium</taxon>
    </lineage>
</organism>
<feature type="compositionally biased region" description="Polar residues" evidence="2">
    <location>
        <begin position="78"/>
        <end position="101"/>
    </location>
</feature>
<dbReference type="Gene3D" id="3.30.70.100">
    <property type="match status" value="1"/>
</dbReference>
<dbReference type="InterPro" id="IPR006121">
    <property type="entry name" value="HMA_dom"/>
</dbReference>
<dbReference type="PANTHER" id="PTHR22814">
    <property type="entry name" value="COPPER TRANSPORT PROTEIN ATOX1-RELATED"/>
    <property type="match status" value="1"/>
</dbReference>
<dbReference type="AlphaFoldDB" id="A0A2I0WCF2"/>
<proteinExistence type="predicted"/>
<dbReference type="PROSITE" id="PS50846">
    <property type="entry name" value="HMA_2"/>
    <property type="match status" value="1"/>
</dbReference>
<keyword evidence="1" id="KW-0479">Metal-binding</keyword>
<dbReference type="EMBL" id="KZ502753">
    <property type="protein sequence ID" value="PKU73322.1"/>
    <property type="molecule type" value="Genomic_DNA"/>
</dbReference>